<evidence type="ECO:0000313" key="2">
    <source>
        <dbReference type="EMBL" id="KPM47263.1"/>
    </source>
</evidence>
<accession>A0A0P7BYS0</accession>
<comment type="caution">
    <text evidence="2">The sequence shown here is derived from an EMBL/GenBank/DDBJ whole genome shotgun (WGS) entry which is preliminary data.</text>
</comment>
<sequence length="551" mass="63982">MKKADQITKKLHYQEGLLKLLVVSFLCFFAFTIYVISVHRFAVNSPYFDDFFWSFGFINDFLEADSFIEQLKLIYQQFNQHRIIYSKLVMVSLLKLTGEINFRTYVWVGNISLFLLAGLLNYYCISRKMDIFILVPVNFLLFNFSFFHNSILSYGLPNMAVIFFSFLAFYLADKNHFTPAILVGIAATFSNGNGLLVLPILSFLYLLRGYLKKFLIVLGVSLITIFAYFQNYEFDTGELTLDLSTISFGIDFLGGFYEAESHMIRWWLTVLLIAMNVSLWLRVVVKNVKYSDFLLGSFLFVCGTASKVALVRAIHNFSIPSWYNQYSLLFFVITLLFLYENFSQTSPKFKIALLLLFALIGVKNLYKSYTRNIPRASHVSSGLKADLMNYQKNNKWSLMDSQIGWSNYHRFNEITHDFVDHGIFNLASHQISEWDTVKVNSMFTVDSVSHDYIEIFIQEEILPSNSDTEYFASMINTKTLESYFIGVLYNIDHRFFINPATQEVVPTMFISADKYFQEAVSAGFYRLALHEVSEVNQKVYLSDQNIYIDNW</sequence>
<keyword evidence="1" id="KW-0812">Transmembrane</keyword>
<organism evidence="2 3">
    <name type="scientific">Jiulongibacter sediminis</name>
    <dbReference type="NCBI Taxonomy" id="1605367"/>
    <lineage>
        <taxon>Bacteria</taxon>
        <taxon>Pseudomonadati</taxon>
        <taxon>Bacteroidota</taxon>
        <taxon>Cytophagia</taxon>
        <taxon>Cytophagales</taxon>
        <taxon>Leadbetterellaceae</taxon>
        <taxon>Jiulongibacter</taxon>
    </lineage>
</organism>
<reference evidence="2 3" key="1">
    <citation type="submission" date="2015-07" db="EMBL/GenBank/DDBJ databases">
        <title>The draft genome sequence of Leadbetterella sp. JN14-9.</title>
        <authorList>
            <person name="Liu Y."/>
            <person name="Du J."/>
            <person name="Shao Z."/>
        </authorList>
    </citation>
    <scope>NUCLEOTIDE SEQUENCE [LARGE SCALE GENOMIC DNA]</scope>
    <source>
        <strain evidence="2 3">JN14-9</strain>
    </source>
</reference>
<feature type="transmembrane region" description="Helical" evidence="1">
    <location>
        <begin position="179"/>
        <end position="204"/>
    </location>
</feature>
<keyword evidence="1" id="KW-0472">Membrane</keyword>
<keyword evidence="1" id="KW-1133">Transmembrane helix</keyword>
<evidence type="ECO:0000313" key="3">
    <source>
        <dbReference type="Proteomes" id="UP000050454"/>
    </source>
</evidence>
<gene>
    <name evidence="2" type="ORF">AFM12_15815</name>
</gene>
<feature type="transmembrane region" description="Helical" evidence="1">
    <location>
        <begin position="104"/>
        <end position="124"/>
    </location>
</feature>
<feature type="transmembrane region" description="Helical" evidence="1">
    <location>
        <begin position="20"/>
        <end position="42"/>
    </location>
</feature>
<dbReference type="EMBL" id="LGTQ01000012">
    <property type="protein sequence ID" value="KPM47263.1"/>
    <property type="molecule type" value="Genomic_DNA"/>
</dbReference>
<protein>
    <recommendedName>
        <fullName evidence="4">Glycosyltransferase RgtA/B/C/D-like domain-containing protein</fullName>
    </recommendedName>
</protein>
<evidence type="ECO:0000256" key="1">
    <source>
        <dbReference type="SAM" id="Phobius"/>
    </source>
</evidence>
<feature type="transmembrane region" description="Helical" evidence="1">
    <location>
        <begin position="321"/>
        <end position="339"/>
    </location>
</feature>
<feature type="transmembrane region" description="Helical" evidence="1">
    <location>
        <begin position="263"/>
        <end position="281"/>
    </location>
</feature>
<feature type="transmembrane region" description="Helical" evidence="1">
    <location>
        <begin position="154"/>
        <end position="172"/>
    </location>
</feature>
<name>A0A0P7BYS0_9BACT</name>
<feature type="transmembrane region" description="Helical" evidence="1">
    <location>
        <begin position="351"/>
        <end position="369"/>
    </location>
</feature>
<keyword evidence="3" id="KW-1185">Reference proteome</keyword>
<feature type="transmembrane region" description="Helical" evidence="1">
    <location>
        <begin position="210"/>
        <end position="229"/>
    </location>
</feature>
<dbReference type="AlphaFoldDB" id="A0A0P7BYS0"/>
<dbReference type="Proteomes" id="UP000050454">
    <property type="component" value="Unassembled WGS sequence"/>
</dbReference>
<proteinExistence type="predicted"/>
<evidence type="ECO:0008006" key="4">
    <source>
        <dbReference type="Google" id="ProtNLM"/>
    </source>
</evidence>